<sequence length="86" mass="10032">MEHNRLKIVDYSEGTRPIEELFLNDKKIDYILDYSINKKTDELSVLTLVIDCKEVEIIKGDIEERMKENANKLGMQNNIFSKKGVI</sequence>
<comment type="caution">
    <text evidence="1">The sequence shown here is derived from an EMBL/GenBank/DDBJ whole genome shotgun (WGS) entry which is preliminary data.</text>
</comment>
<name>A0A316M933_9CLOT</name>
<evidence type="ECO:0000313" key="2">
    <source>
        <dbReference type="Proteomes" id="UP000246114"/>
    </source>
</evidence>
<dbReference type="AlphaFoldDB" id="A0A316M933"/>
<reference evidence="1 2" key="1">
    <citation type="submission" date="2018-03" db="EMBL/GenBank/DDBJ databases">
        <title>The uncultured portion of the human microbiome is neutrally assembled.</title>
        <authorList>
            <person name="Jeraldo P."/>
            <person name="Boardman L."/>
            <person name="White B.A."/>
            <person name="Nelson H."/>
            <person name="Goldenfeld N."/>
            <person name="Chia N."/>
        </authorList>
    </citation>
    <scope>NUCLEOTIDE SEQUENCE [LARGE SCALE GENOMIC DNA]</scope>
    <source>
        <strain evidence="1">CIM:MAG 903</strain>
    </source>
</reference>
<evidence type="ECO:0000313" key="1">
    <source>
        <dbReference type="EMBL" id="PWL53749.1"/>
    </source>
</evidence>
<accession>A0A316M933</accession>
<dbReference type="RefSeq" id="WP_168972622.1">
    <property type="nucleotide sequence ID" value="NZ_JABAGG010000036.1"/>
</dbReference>
<proteinExistence type="predicted"/>
<dbReference type="EMBL" id="QAMZ01000032">
    <property type="protein sequence ID" value="PWL53749.1"/>
    <property type="molecule type" value="Genomic_DNA"/>
</dbReference>
<protein>
    <submittedName>
        <fullName evidence="1">Uncharacterized protein</fullName>
    </submittedName>
</protein>
<dbReference type="Proteomes" id="UP000246114">
    <property type="component" value="Unassembled WGS sequence"/>
</dbReference>
<gene>
    <name evidence="1" type="ORF">DBY38_06645</name>
</gene>
<organism evidence="1 2">
    <name type="scientific">Clostridium cadaveris</name>
    <dbReference type="NCBI Taxonomy" id="1529"/>
    <lineage>
        <taxon>Bacteria</taxon>
        <taxon>Bacillati</taxon>
        <taxon>Bacillota</taxon>
        <taxon>Clostridia</taxon>
        <taxon>Eubacteriales</taxon>
        <taxon>Clostridiaceae</taxon>
        <taxon>Clostridium</taxon>
    </lineage>
</organism>